<dbReference type="Proteomes" id="UP001151760">
    <property type="component" value="Unassembled WGS sequence"/>
</dbReference>
<dbReference type="EMBL" id="BQNB010013104">
    <property type="protein sequence ID" value="GJT11892.1"/>
    <property type="molecule type" value="Genomic_DNA"/>
</dbReference>
<name>A0ABQ5BDX5_9ASTR</name>
<feature type="coiled-coil region" evidence="1">
    <location>
        <begin position="1058"/>
        <end position="1094"/>
    </location>
</feature>
<reference evidence="5" key="2">
    <citation type="submission" date="2022-01" db="EMBL/GenBank/DDBJ databases">
        <authorList>
            <person name="Yamashiro T."/>
            <person name="Shiraishi A."/>
            <person name="Satake H."/>
            <person name="Nakayama K."/>
        </authorList>
    </citation>
    <scope>NUCLEOTIDE SEQUENCE</scope>
</reference>
<dbReference type="CDD" id="cd09272">
    <property type="entry name" value="RNase_HI_RT_Ty1"/>
    <property type="match status" value="1"/>
</dbReference>
<evidence type="ECO:0000313" key="6">
    <source>
        <dbReference type="Proteomes" id="UP001151760"/>
    </source>
</evidence>
<feature type="domain" description="Reverse transcriptase Ty1/copia-type" evidence="4">
    <location>
        <begin position="116"/>
        <end position="170"/>
    </location>
</feature>
<proteinExistence type="predicted"/>
<keyword evidence="1" id="KW-0175">Coiled coil</keyword>
<feature type="chain" id="PRO_5047443054" evidence="3">
    <location>
        <begin position="21"/>
        <end position="1120"/>
    </location>
</feature>
<feature type="signal peptide" evidence="3">
    <location>
        <begin position="1"/>
        <end position="20"/>
    </location>
</feature>
<dbReference type="PANTHER" id="PTHR11439:SF495">
    <property type="entry name" value="REVERSE TRANSCRIPTASE, RNA-DEPENDENT DNA POLYMERASE-RELATED"/>
    <property type="match status" value="1"/>
</dbReference>
<feature type="compositionally biased region" description="Pro residues" evidence="2">
    <location>
        <begin position="794"/>
        <end position="807"/>
    </location>
</feature>
<accession>A0ABQ5BDX5</accession>
<comment type="caution">
    <text evidence="5">The sequence shown here is derived from an EMBL/GenBank/DDBJ whole genome shotgun (WGS) entry which is preliminary data.</text>
</comment>
<reference evidence="5" key="1">
    <citation type="journal article" date="2022" name="Int. J. Mol. Sci.">
        <title>Draft Genome of Tanacetum Coccineum: Genomic Comparison of Closely Related Tanacetum-Family Plants.</title>
        <authorList>
            <person name="Yamashiro T."/>
            <person name="Shiraishi A."/>
            <person name="Nakayama K."/>
            <person name="Satake H."/>
        </authorList>
    </citation>
    <scope>NUCLEOTIDE SEQUENCE</scope>
</reference>
<evidence type="ECO:0000256" key="2">
    <source>
        <dbReference type="SAM" id="MobiDB-lite"/>
    </source>
</evidence>
<dbReference type="PANTHER" id="PTHR11439">
    <property type="entry name" value="GAG-POL-RELATED RETROTRANSPOSON"/>
    <property type="match status" value="1"/>
</dbReference>
<organism evidence="5 6">
    <name type="scientific">Tanacetum coccineum</name>
    <dbReference type="NCBI Taxonomy" id="301880"/>
    <lineage>
        <taxon>Eukaryota</taxon>
        <taxon>Viridiplantae</taxon>
        <taxon>Streptophyta</taxon>
        <taxon>Embryophyta</taxon>
        <taxon>Tracheophyta</taxon>
        <taxon>Spermatophyta</taxon>
        <taxon>Magnoliopsida</taxon>
        <taxon>eudicotyledons</taxon>
        <taxon>Gunneridae</taxon>
        <taxon>Pentapetalae</taxon>
        <taxon>asterids</taxon>
        <taxon>campanulids</taxon>
        <taxon>Asterales</taxon>
        <taxon>Asteraceae</taxon>
        <taxon>Asteroideae</taxon>
        <taxon>Anthemideae</taxon>
        <taxon>Anthemidinae</taxon>
        <taxon>Tanacetum</taxon>
    </lineage>
</organism>
<feature type="region of interest" description="Disordered" evidence="2">
    <location>
        <begin position="949"/>
        <end position="978"/>
    </location>
</feature>
<evidence type="ECO:0000259" key="4">
    <source>
        <dbReference type="Pfam" id="PF07727"/>
    </source>
</evidence>
<feature type="region of interest" description="Disordered" evidence="2">
    <location>
        <begin position="780"/>
        <end position="816"/>
    </location>
</feature>
<protein>
    <submittedName>
        <fullName evidence="5">Ribonuclease H-like domain-containing protein</fullName>
    </submittedName>
</protein>
<gene>
    <name evidence="5" type="ORF">Tco_0858934</name>
</gene>
<dbReference type="InterPro" id="IPR043502">
    <property type="entry name" value="DNA/RNA_pol_sf"/>
</dbReference>
<evidence type="ECO:0000256" key="3">
    <source>
        <dbReference type="SAM" id="SignalP"/>
    </source>
</evidence>
<keyword evidence="3" id="KW-0732">Signal</keyword>
<dbReference type="SUPFAM" id="SSF56672">
    <property type="entry name" value="DNA/RNA polymerases"/>
    <property type="match status" value="1"/>
</dbReference>
<keyword evidence="6" id="KW-1185">Reference proteome</keyword>
<dbReference type="Pfam" id="PF07727">
    <property type="entry name" value="RVT_2"/>
    <property type="match status" value="1"/>
</dbReference>
<dbReference type="InterPro" id="IPR013103">
    <property type="entry name" value="RVT_2"/>
</dbReference>
<evidence type="ECO:0000256" key="1">
    <source>
        <dbReference type="SAM" id="Coils"/>
    </source>
</evidence>
<evidence type="ECO:0000313" key="5">
    <source>
        <dbReference type="EMBL" id="GJT11892.1"/>
    </source>
</evidence>
<sequence>MCRCWWIIICLSWRTNTYYASTLPNADLPSDPNMPDIKDDSEVFPNAGIFSGAYDDEDVGAVADFNNMDNTIDVSPIPTLRMHKHHPKDQILGDPTSTVQTRGKIQKASSVQQALKVWVLVDLQSRKKAIGTKWVFRNKRDGRGIVVKNKARLVAQGHRQEKGIDYDEVYVYQPPGFVDPAHPNKVYKVVKALYGLHQAPRAWYETLSTFLLENGYMRGELTFFLGLQVKQQPAGIFISHDKYVADILKKFDFCSIRPDTTPIESNKPSVKDEDGVDVDAHIYRSMIGSLMYLTASRPDIMFAVCACARFHVTPKASHLHAVKRIFRYLKHQPKLGLWYPRDSPFELEAFSDSDYRGASLDRKSTTGGCQFLGRRLISWQCKKQVIMANSTTHAEYVAAASCCGQVLWIQNQMMDYGFNFMKIKIYIDNESTICIVKNPVYHSKTKHIEIRHHFIRDCYEKRLIDVLKIHTNNNVADLLTKGFDVTRFKFLIVSIGMLNLRSMDLRMEDVLVVFLISGLLQVNSGRPILILIDDRWCWYSEKHKMVAFLKKPTESVGFTEIVNFLKGSSLRYSLTHNPTIYDSLVKQFLQTATVRTLANGIQELVASLDNKEYTITEASVRSKLQLADATGIINLSDAEIYAGLATLGYVSEGKLTFWKKKFTPQWKFLIHNILHCIIPKSGGWDQFGSPIATALICLSSNRVYNFSKLIFNGMIHNLESNSKFLMYPIFLQIILGITTTSNREYLASTLTKKLFANMKRGYVGDYVPLLPAMLAGATPDQGEGSAIPVGSPTPFDPVPSTSQPPIPSTTVPPYSSPLRSLDRHDTEIPQSQGPTITSVPDEATTTRVGVNTEGATITTSGLDAGLDNGNIFTQIGSLEKELKEIKQTFGNAILTLVDRVKTLEVALNRKSRTVILSGDFVTPTKTKGSASGEVQEEDISPTTLEAAKTLSKVASQKARSTDKGRRYKRRKMSKGKDINTGLDAKVEVNTGEVDVNAGSIRVNTGSIGINTGSEKVNTGNAPIVVQTVNITIPSLVKGQREGKTPMTTEDVQVTKITKAQIQQEEVDLAEAMRIQEEEELSEQQQKIKAEVQEAAQYYTEEDWDIIRAKLEANAELIKTL</sequence>